<evidence type="ECO:0000313" key="4">
    <source>
        <dbReference type="EMBL" id="GAA3960854.1"/>
    </source>
</evidence>
<sequence length="494" mass="51593">MTSPATPGYATGRRRVHPLTAVSGLIPAGATLAVVLAFNGSAALAGVDRLTQGRGGAAAVLAVLGILVVCALVLVAAGWISWLYRFYELDADQMSIGSGWLIRSRRTARLDRVQAVDITRPLLARLAGLGEVRIETAGGRNSDLVVKYLTVADCEDLRARVLEGTRARGEPRGRAHAAPHAGTAPSAGAPPAGTAPAGAPTAGGSGPTVLDGPLPADRLLGSVLLSSGMVALAGVVTVLVVAGIVALAFGLFAAAQPLTWIAGALGAVSVGTVSAIVFGLLGVLGNAWSAWNRFHGFTVSDDRAAGQLYIEAGLTTTRRQSVPVRRIHALEVTEPLWWRRHGWARVTSDIAGYAGETAQVATTLLPVAPRARADALVDRILGQIAPGASAEAEDRWATPRRARWVSPIDWRAQSVTVTPRALVVGRGRFFARRAAIPWARIQGHTVVQGPLARRLDVVDVRIDLVPGPVVVTAAQLTPSDAAALTRRLQERRGA</sequence>
<feature type="transmembrane region" description="Helical" evidence="2">
    <location>
        <begin position="57"/>
        <end position="84"/>
    </location>
</feature>
<evidence type="ECO:0000313" key="5">
    <source>
        <dbReference type="Proteomes" id="UP001418444"/>
    </source>
</evidence>
<keyword evidence="5" id="KW-1185">Reference proteome</keyword>
<protein>
    <submittedName>
        <fullName evidence="4">PH domain-containing protein</fullName>
    </submittedName>
</protein>
<keyword evidence="2" id="KW-0472">Membrane</keyword>
<dbReference type="Pfam" id="PF03703">
    <property type="entry name" value="bPH_2"/>
    <property type="match status" value="3"/>
</dbReference>
<comment type="caution">
    <text evidence="4">The sequence shown here is derived from an EMBL/GenBank/DDBJ whole genome shotgun (WGS) entry which is preliminary data.</text>
</comment>
<feature type="compositionally biased region" description="Low complexity" evidence="1">
    <location>
        <begin position="176"/>
        <end position="200"/>
    </location>
</feature>
<dbReference type="PIRSF" id="PIRSF026631">
    <property type="entry name" value="UCP026631"/>
    <property type="match status" value="1"/>
</dbReference>
<name>A0ABP7P7B3_9ACTN</name>
<dbReference type="InterPro" id="IPR005182">
    <property type="entry name" value="YdbS-like_PH"/>
</dbReference>
<feature type="region of interest" description="Disordered" evidence="1">
    <location>
        <begin position="165"/>
        <end position="208"/>
    </location>
</feature>
<reference evidence="5" key="1">
    <citation type="journal article" date="2019" name="Int. J. Syst. Evol. Microbiol.">
        <title>The Global Catalogue of Microorganisms (GCM) 10K type strain sequencing project: providing services to taxonomists for standard genome sequencing and annotation.</title>
        <authorList>
            <consortium name="The Broad Institute Genomics Platform"/>
            <consortium name="The Broad Institute Genome Sequencing Center for Infectious Disease"/>
            <person name="Wu L."/>
            <person name="Ma J."/>
        </authorList>
    </citation>
    <scope>NUCLEOTIDE SEQUENCE [LARGE SCALE GENOMIC DNA]</scope>
    <source>
        <strain evidence="5">JCM 16923</strain>
    </source>
</reference>
<feature type="domain" description="YdbS-like PH" evidence="3">
    <location>
        <begin position="410"/>
        <end position="486"/>
    </location>
</feature>
<evidence type="ECO:0000256" key="1">
    <source>
        <dbReference type="SAM" id="MobiDB-lite"/>
    </source>
</evidence>
<dbReference type="InterPro" id="IPR014529">
    <property type="entry name" value="UCP026631"/>
</dbReference>
<keyword evidence="2" id="KW-0812">Transmembrane</keyword>
<accession>A0ABP7P7B3</accession>
<feature type="domain" description="YdbS-like PH" evidence="3">
    <location>
        <begin position="85"/>
        <end position="160"/>
    </location>
</feature>
<evidence type="ECO:0000256" key="2">
    <source>
        <dbReference type="SAM" id="Phobius"/>
    </source>
</evidence>
<organism evidence="4 5">
    <name type="scientific">Gordonia caeni</name>
    <dbReference type="NCBI Taxonomy" id="1007097"/>
    <lineage>
        <taxon>Bacteria</taxon>
        <taxon>Bacillati</taxon>
        <taxon>Actinomycetota</taxon>
        <taxon>Actinomycetes</taxon>
        <taxon>Mycobacteriales</taxon>
        <taxon>Gordoniaceae</taxon>
        <taxon>Gordonia</taxon>
    </lineage>
</organism>
<feature type="transmembrane region" description="Helical" evidence="2">
    <location>
        <begin position="228"/>
        <end position="254"/>
    </location>
</feature>
<proteinExistence type="predicted"/>
<gene>
    <name evidence="4" type="ORF">GCM10022231_21140</name>
</gene>
<feature type="domain" description="YdbS-like PH" evidence="3">
    <location>
        <begin position="294"/>
        <end position="379"/>
    </location>
</feature>
<dbReference type="EMBL" id="BAAAZW010000005">
    <property type="protein sequence ID" value="GAA3960854.1"/>
    <property type="molecule type" value="Genomic_DNA"/>
</dbReference>
<feature type="transmembrane region" description="Helical" evidence="2">
    <location>
        <begin position="21"/>
        <end position="45"/>
    </location>
</feature>
<feature type="transmembrane region" description="Helical" evidence="2">
    <location>
        <begin position="260"/>
        <end position="284"/>
    </location>
</feature>
<keyword evidence="2" id="KW-1133">Transmembrane helix</keyword>
<evidence type="ECO:0000259" key="3">
    <source>
        <dbReference type="Pfam" id="PF03703"/>
    </source>
</evidence>
<dbReference type="Proteomes" id="UP001418444">
    <property type="component" value="Unassembled WGS sequence"/>
</dbReference>
<dbReference type="PANTHER" id="PTHR34473:SF2">
    <property type="entry name" value="UPF0699 TRANSMEMBRANE PROTEIN YDBT"/>
    <property type="match status" value="1"/>
</dbReference>
<dbReference type="PANTHER" id="PTHR34473">
    <property type="entry name" value="UPF0699 TRANSMEMBRANE PROTEIN YDBS"/>
    <property type="match status" value="1"/>
</dbReference>